<accession>A0A401TK16</accession>
<protein>
    <recommendedName>
        <fullName evidence="3">HOOK N-terminal domain-containing protein</fullName>
    </recommendedName>
</protein>
<dbReference type="GO" id="GO:0030705">
    <property type="term" value="P:cytoskeleton-dependent intracellular transport"/>
    <property type="evidence" value="ECO:0007669"/>
    <property type="project" value="TreeGrafter"/>
</dbReference>
<dbReference type="GO" id="GO:0005737">
    <property type="term" value="C:cytoplasm"/>
    <property type="evidence" value="ECO:0007669"/>
    <property type="project" value="TreeGrafter"/>
</dbReference>
<evidence type="ECO:0000313" key="1">
    <source>
        <dbReference type="EMBL" id="GCC42967.1"/>
    </source>
</evidence>
<name>A0A401TK16_CHIPU</name>
<dbReference type="GO" id="GO:0008017">
    <property type="term" value="F:microtubule binding"/>
    <property type="evidence" value="ECO:0007669"/>
    <property type="project" value="TreeGrafter"/>
</dbReference>
<sequence>MEVKALGRTDCQADYLKLVDGVFLNRVMRQIDTNPQTQRIYHNAGNDEVVRVQNLTILVQQIKSFYQ</sequence>
<dbReference type="AlphaFoldDB" id="A0A401TK16"/>
<dbReference type="SUPFAM" id="SSF116907">
    <property type="entry name" value="Hook domain"/>
    <property type="match status" value="1"/>
</dbReference>
<dbReference type="GO" id="GO:0031122">
    <property type="term" value="P:cytoplasmic microtubule organization"/>
    <property type="evidence" value="ECO:0007669"/>
    <property type="project" value="TreeGrafter"/>
</dbReference>
<comment type="caution">
    <text evidence="1">The sequence shown here is derived from an EMBL/GenBank/DDBJ whole genome shotgun (WGS) entry which is preliminary data.</text>
</comment>
<proteinExistence type="predicted"/>
<gene>
    <name evidence="1" type="ORF">chiPu_0027108</name>
</gene>
<dbReference type="GO" id="GO:0051959">
    <property type="term" value="F:dynein light intermediate chain binding"/>
    <property type="evidence" value="ECO:0007669"/>
    <property type="project" value="TreeGrafter"/>
</dbReference>
<organism evidence="1 2">
    <name type="scientific">Chiloscyllium punctatum</name>
    <name type="common">Brownbanded bambooshark</name>
    <name type="synonym">Hemiscyllium punctatum</name>
    <dbReference type="NCBI Taxonomy" id="137246"/>
    <lineage>
        <taxon>Eukaryota</taxon>
        <taxon>Metazoa</taxon>
        <taxon>Chordata</taxon>
        <taxon>Craniata</taxon>
        <taxon>Vertebrata</taxon>
        <taxon>Chondrichthyes</taxon>
        <taxon>Elasmobranchii</taxon>
        <taxon>Galeomorphii</taxon>
        <taxon>Galeoidea</taxon>
        <taxon>Orectolobiformes</taxon>
        <taxon>Hemiscylliidae</taxon>
        <taxon>Chiloscyllium</taxon>
    </lineage>
</organism>
<dbReference type="Proteomes" id="UP000287033">
    <property type="component" value="Unassembled WGS sequence"/>
</dbReference>
<reference evidence="1 2" key="1">
    <citation type="journal article" date="2018" name="Nat. Ecol. Evol.">
        <title>Shark genomes provide insights into elasmobranch evolution and the origin of vertebrates.</title>
        <authorList>
            <person name="Hara Y"/>
            <person name="Yamaguchi K"/>
            <person name="Onimaru K"/>
            <person name="Kadota M"/>
            <person name="Koyanagi M"/>
            <person name="Keeley SD"/>
            <person name="Tatsumi K"/>
            <person name="Tanaka K"/>
            <person name="Motone F"/>
            <person name="Kageyama Y"/>
            <person name="Nozu R"/>
            <person name="Adachi N"/>
            <person name="Nishimura O"/>
            <person name="Nakagawa R"/>
            <person name="Tanegashima C"/>
            <person name="Kiyatake I"/>
            <person name="Matsumoto R"/>
            <person name="Murakumo K"/>
            <person name="Nishida K"/>
            <person name="Terakita A"/>
            <person name="Kuratani S"/>
            <person name="Sato K"/>
            <person name="Hyodo S Kuraku.S."/>
        </authorList>
    </citation>
    <scope>NUCLEOTIDE SEQUENCE [LARGE SCALE GENOMIC DNA]</scope>
</reference>
<dbReference type="PANTHER" id="PTHR18947:SF35">
    <property type="entry name" value="COILED-COIL DOMAIN-CONTAINING PROTEIN 88B"/>
    <property type="match status" value="1"/>
</dbReference>
<dbReference type="GO" id="GO:0005813">
    <property type="term" value="C:centrosome"/>
    <property type="evidence" value="ECO:0007669"/>
    <property type="project" value="TreeGrafter"/>
</dbReference>
<feature type="non-terminal residue" evidence="1">
    <location>
        <position position="67"/>
    </location>
</feature>
<dbReference type="InterPro" id="IPR036872">
    <property type="entry name" value="CH_dom_sf"/>
</dbReference>
<evidence type="ECO:0000313" key="2">
    <source>
        <dbReference type="Proteomes" id="UP000287033"/>
    </source>
</evidence>
<dbReference type="EMBL" id="BEZZ01095334">
    <property type="protein sequence ID" value="GCC42967.1"/>
    <property type="molecule type" value="Genomic_DNA"/>
</dbReference>
<keyword evidence="2" id="KW-1185">Reference proteome</keyword>
<dbReference type="STRING" id="137246.A0A401TK16"/>
<dbReference type="OrthoDB" id="10254988at2759"/>
<dbReference type="PANTHER" id="PTHR18947">
    <property type="entry name" value="HOOK PROTEINS"/>
    <property type="match status" value="1"/>
</dbReference>
<dbReference type="Gene3D" id="1.10.418.10">
    <property type="entry name" value="Calponin-like domain"/>
    <property type="match status" value="1"/>
</dbReference>
<evidence type="ECO:0008006" key="3">
    <source>
        <dbReference type="Google" id="ProtNLM"/>
    </source>
</evidence>